<accession>A0A1M6WWU0</accession>
<reference evidence="8" key="1">
    <citation type="submission" date="2016-11" db="EMBL/GenBank/DDBJ databases">
        <authorList>
            <person name="Varghese N."/>
            <person name="Submissions S."/>
        </authorList>
    </citation>
    <scope>NUCLEOTIDE SEQUENCE [LARGE SCALE GENOMIC DNA]</scope>
    <source>
        <strain evidence="8">UWOS</strain>
    </source>
</reference>
<gene>
    <name evidence="7" type="ORF">SAMN05720469_12736</name>
</gene>
<evidence type="ECO:0000256" key="3">
    <source>
        <dbReference type="ARBA" id="ARBA00022692"/>
    </source>
</evidence>
<evidence type="ECO:0000256" key="1">
    <source>
        <dbReference type="ARBA" id="ARBA00004651"/>
    </source>
</evidence>
<keyword evidence="5 6" id="KW-0472">Membrane</keyword>
<evidence type="ECO:0000256" key="4">
    <source>
        <dbReference type="ARBA" id="ARBA00022989"/>
    </source>
</evidence>
<evidence type="ECO:0000313" key="7">
    <source>
        <dbReference type="EMBL" id="SHK98178.1"/>
    </source>
</evidence>
<feature type="transmembrane region" description="Helical" evidence="6">
    <location>
        <begin position="26"/>
        <end position="47"/>
    </location>
</feature>
<keyword evidence="3 6" id="KW-0812">Transmembrane</keyword>
<evidence type="ECO:0000256" key="6">
    <source>
        <dbReference type="SAM" id="Phobius"/>
    </source>
</evidence>
<feature type="transmembrane region" description="Helical" evidence="6">
    <location>
        <begin position="59"/>
        <end position="78"/>
    </location>
</feature>
<sequence length="121" mass="13551">MRLLLQLALIFAVCFIGDFLHRVCGVPLPGNILAMLILFLLLCTKIVKVEQIAEISDFFLKRLPFFFLPPAVGILAVYDILKGQILILVFLCILATIITLAVSGKVTDILVTFSEKRKHHE</sequence>
<comment type="subcellular location">
    <subcellularLocation>
        <location evidence="1">Cell membrane</location>
        <topology evidence="1">Multi-pass membrane protein</topology>
    </subcellularLocation>
</comment>
<dbReference type="InterPro" id="IPR005538">
    <property type="entry name" value="LrgA/CidA"/>
</dbReference>
<dbReference type="GO" id="GO:0005886">
    <property type="term" value="C:plasma membrane"/>
    <property type="evidence" value="ECO:0007669"/>
    <property type="project" value="UniProtKB-SubCell"/>
</dbReference>
<dbReference type="RefSeq" id="WP_073305442.1">
    <property type="nucleotide sequence ID" value="NZ_FRAW01000027.1"/>
</dbReference>
<dbReference type="PANTHER" id="PTHR33931:SF2">
    <property type="entry name" value="HOLIN-LIKE PROTEIN CIDA"/>
    <property type="match status" value="1"/>
</dbReference>
<keyword evidence="2" id="KW-1003">Cell membrane</keyword>
<evidence type="ECO:0000256" key="5">
    <source>
        <dbReference type="ARBA" id="ARBA00023136"/>
    </source>
</evidence>
<dbReference type="AlphaFoldDB" id="A0A1M6WWU0"/>
<dbReference type="PANTHER" id="PTHR33931">
    <property type="entry name" value="HOLIN-LIKE PROTEIN CIDA-RELATED"/>
    <property type="match status" value="1"/>
</dbReference>
<dbReference type="Proteomes" id="UP000184275">
    <property type="component" value="Unassembled WGS sequence"/>
</dbReference>
<evidence type="ECO:0000256" key="2">
    <source>
        <dbReference type="ARBA" id="ARBA00022475"/>
    </source>
</evidence>
<name>A0A1M6WWU0_9BACT</name>
<proteinExistence type="predicted"/>
<keyword evidence="4 6" id="KW-1133">Transmembrane helix</keyword>
<dbReference type="EMBL" id="FRAW01000027">
    <property type="protein sequence ID" value="SHK98178.1"/>
    <property type="molecule type" value="Genomic_DNA"/>
</dbReference>
<keyword evidence="8" id="KW-1185">Reference proteome</keyword>
<dbReference type="Pfam" id="PF03788">
    <property type="entry name" value="LrgA"/>
    <property type="match status" value="1"/>
</dbReference>
<evidence type="ECO:0000313" key="8">
    <source>
        <dbReference type="Proteomes" id="UP000184275"/>
    </source>
</evidence>
<protein>
    <submittedName>
        <fullName evidence="7">Holin-like protein</fullName>
    </submittedName>
</protein>
<organism evidence="7 8">
    <name type="scientific">Fibrobacter intestinalis</name>
    <dbReference type="NCBI Taxonomy" id="28122"/>
    <lineage>
        <taxon>Bacteria</taxon>
        <taxon>Pseudomonadati</taxon>
        <taxon>Fibrobacterota</taxon>
        <taxon>Fibrobacteria</taxon>
        <taxon>Fibrobacterales</taxon>
        <taxon>Fibrobacteraceae</taxon>
        <taxon>Fibrobacter</taxon>
    </lineage>
</organism>
<feature type="transmembrane region" description="Helical" evidence="6">
    <location>
        <begin position="84"/>
        <end position="111"/>
    </location>
</feature>